<dbReference type="Gene3D" id="3.80.10.10">
    <property type="entry name" value="Ribonuclease Inhibitor"/>
    <property type="match status" value="1"/>
</dbReference>
<name>A0AAD4DBX4_9FUNG</name>
<dbReference type="EMBL" id="JAAAIL010000832">
    <property type="protein sequence ID" value="KAG0272926.1"/>
    <property type="molecule type" value="Genomic_DNA"/>
</dbReference>
<proteinExistence type="predicted"/>
<reference evidence="1" key="1">
    <citation type="journal article" date="2020" name="Fungal Divers.">
        <title>Resolving the Mortierellaceae phylogeny through synthesis of multi-gene phylogenetics and phylogenomics.</title>
        <authorList>
            <person name="Vandepol N."/>
            <person name="Liber J."/>
            <person name="Desiro A."/>
            <person name="Na H."/>
            <person name="Kennedy M."/>
            <person name="Barry K."/>
            <person name="Grigoriev I.V."/>
            <person name="Miller A.N."/>
            <person name="O'Donnell K."/>
            <person name="Stajich J.E."/>
            <person name="Bonito G."/>
        </authorList>
    </citation>
    <scope>NUCLEOTIDE SEQUENCE</scope>
    <source>
        <strain evidence="1">NRRL 28262</strain>
    </source>
</reference>
<sequence length="302" mass="34533">MNTTRYDLETIAALFSHCPVLERLDVPGYHSATDIQKMARAIATSCPKLKHLYHSYSGQDPLATMLISLIAAMAQDTLVSLEYSGAEDEDQRLATSLERHLRSLKKIDMLCCYHMESRSIQTILLGCQQLEMLAIEGCYDPREIWLAEAIAQQWASTRIRHLSIEINIGSLEELRKGTVYSRPLPIVFEDSEVDRMRQLKRLYQQLGSLVELEYLNLRIAVDVGARDEQDNYLDFRNFSFPCLMALRDERTGRPGYLHLLAGWKSLKTLRGSFSADTEETRLKIDQDVYQHADSQVLLTLTV</sequence>
<protein>
    <submittedName>
        <fullName evidence="1">Uncharacterized protein</fullName>
    </submittedName>
</protein>
<evidence type="ECO:0000313" key="1">
    <source>
        <dbReference type="EMBL" id="KAG0272926.1"/>
    </source>
</evidence>
<dbReference type="Proteomes" id="UP001194580">
    <property type="component" value="Unassembled WGS sequence"/>
</dbReference>
<organism evidence="1 2">
    <name type="scientific">Linnemannia exigua</name>
    <dbReference type="NCBI Taxonomy" id="604196"/>
    <lineage>
        <taxon>Eukaryota</taxon>
        <taxon>Fungi</taxon>
        <taxon>Fungi incertae sedis</taxon>
        <taxon>Mucoromycota</taxon>
        <taxon>Mortierellomycotina</taxon>
        <taxon>Mortierellomycetes</taxon>
        <taxon>Mortierellales</taxon>
        <taxon>Mortierellaceae</taxon>
        <taxon>Linnemannia</taxon>
    </lineage>
</organism>
<comment type="caution">
    <text evidence="1">The sequence shown here is derived from an EMBL/GenBank/DDBJ whole genome shotgun (WGS) entry which is preliminary data.</text>
</comment>
<dbReference type="SUPFAM" id="SSF52047">
    <property type="entry name" value="RNI-like"/>
    <property type="match status" value="1"/>
</dbReference>
<gene>
    <name evidence="1" type="ORF">BGZ95_011281</name>
</gene>
<evidence type="ECO:0000313" key="2">
    <source>
        <dbReference type="Proteomes" id="UP001194580"/>
    </source>
</evidence>
<accession>A0AAD4DBX4</accession>
<dbReference type="AlphaFoldDB" id="A0AAD4DBX4"/>
<dbReference type="InterPro" id="IPR032675">
    <property type="entry name" value="LRR_dom_sf"/>
</dbReference>
<keyword evidence="2" id="KW-1185">Reference proteome</keyword>